<protein>
    <submittedName>
        <fullName evidence="2">Uncharacterized protein</fullName>
    </submittedName>
</protein>
<dbReference type="Proteomes" id="UP001061862">
    <property type="component" value="Chromosome"/>
</dbReference>
<name>A0ABY6CI01_9HYPH</name>
<evidence type="ECO:0000313" key="3">
    <source>
        <dbReference type="Proteomes" id="UP001061862"/>
    </source>
</evidence>
<sequence>MSNFDNETDFSQAGMSRRNLLQAAGAGALAVSALAIAGCQLQRRKEPP</sequence>
<feature type="transmembrane region" description="Helical" evidence="1">
    <location>
        <begin position="20"/>
        <end position="39"/>
    </location>
</feature>
<keyword evidence="1" id="KW-0472">Membrane</keyword>
<keyword evidence="1" id="KW-0812">Transmembrane</keyword>
<evidence type="ECO:0000256" key="1">
    <source>
        <dbReference type="SAM" id="Phobius"/>
    </source>
</evidence>
<dbReference type="EMBL" id="CP104965">
    <property type="protein sequence ID" value="UXN71835.1"/>
    <property type="molecule type" value="Genomic_DNA"/>
</dbReference>
<dbReference type="PROSITE" id="PS51318">
    <property type="entry name" value="TAT"/>
    <property type="match status" value="1"/>
</dbReference>
<proteinExistence type="predicted"/>
<dbReference type="InterPro" id="IPR006311">
    <property type="entry name" value="TAT_signal"/>
</dbReference>
<organism evidence="2 3">
    <name type="scientific">Devosia neptuniae</name>
    <dbReference type="NCBI Taxonomy" id="191302"/>
    <lineage>
        <taxon>Bacteria</taxon>
        <taxon>Pseudomonadati</taxon>
        <taxon>Pseudomonadota</taxon>
        <taxon>Alphaproteobacteria</taxon>
        <taxon>Hyphomicrobiales</taxon>
        <taxon>Devosiaceae</taxon>
        <taxon>Devosia</taxon>
    </lineage>
</organism>
<keyword evidence="3" id="KW-1185">Reference proteome</keyword>
<reference evidence="2 3" key="1">
    <citation type="submission" date="2022-09" db="EMBL/GenBank/DDBJ databases">
        <title>Interaction between co-microsymbionts with complementary sets of symbiotic genes in legume-rhizobium systems.</title>
        <authorList>
            <person name="Safronova V."/>
            <person name="Sazanova A."/>
            <person name="Afonin A."/>
            <person name="Chirak E."/>
        </authorList>
    </citation>
    <scope>NUCLEOTIDE SEQUENCE [LARGE SCALE GENOMIC DNA]</scope>
    <source>
        <strain evidence="2 3">A18/4-1</strain>
    </source>
</reference>
<keyword evidence="1" id="KW-1133">Transmembrane helix</keyword>
<accession>A0ABY6CI01</accession>
<evidence type="ECO:0000313" key="2">
    <source>
        <dbReference type="EMBL" id="UXN71835.1"/>
    </source>
</evidence>
<gene>
    <name evidence="2" type="ORF">N8A98_11930</name>
</gene>